<dbReference type="AlphaFoldDB" id="A0AAE0T8D9"/>
<proteinExistence type="predicted"/>
<gene>
    <name evidence="1" type="ORF">CHS0354_013487</name>
</gene>
<reference evidence="1" key="3">
    <citation type="submission" date="2023-05" db="EMBL/GenBank/DDBJ databases">
        <authorList>
            <person name="Smith C.H."/>
        </authorList>
    </citation>
    <scope>NUCLEOTIDE SEQUENCE</scope>
    <source>
        <strain evidence="1">CHS0354</strain>
        <tissue evidence="1">Mantle</tissue>
    </source>
</reference>
<organism evidence="1 2">
    <name type="scientific">Potamilus streckersoni</name>
    <dbReference type="NCBI Taxonomy" id="2493646"/>
    <lineage>
        <taxon>Eukaryota</taxon>
        <taxon>Metazoa</taxon>
        <taxon>Spiralia</taxon>
        <taxon>Lophotrochozoa</taxon>
        <taxon>Mollusca</taxon>
        <taxon>Bivalvia</taxon>
        <taxon>Autobranchia</taxon>
        <taxon>Heteroconchia</taxon>
        <taxon>Palaeoheterodonta</taxon>
        <taxon>Unionida</taxon>
        <taxon>Unionoidea</taxon>
        <taxon>Unionidae</taxon>
        <taxon>Ambleminae</taxon>
        <taxon>Lampsilini</taxon>
        <taxon>Potamilus</taxon>
    </lineage>
</organism>
<reference evidence="1" key="2">
    <citation type="journal article" date="2021" name="Genome Biol. Evol.">
        <title>Developing a high-quality reference genome for a parasitic bivalve with doubly uniparental inheritance (Bivalvia: Unionida).</title>
        <authorList>
            <person name="Smith C.H."/>
        </authorList>
    </citation>
    <scope>NUCLEOTIDE SEQUENCE</scope>
    <source>
        <strain evidence="1">CHS0354</strain>
        <tissue evidence="1">Mantle</tissue>
    </source>
</reference>
<evidence type="ECO:0000313" key="2">
    <source>
        <dbReference type="Proteomes" id="UP001195483"/>
    </source>
</evidence>
<evidence type="ECO:0000313" key="1">
    <source>
        <dbReference type="EMBL" id="KAK3605690.1"/>
    </source>
</evidence>
<sequence length="148" mass="16153">MSKCNTEECPNGIFKGNMKISRSCYSNLSCWSVIIFVLVSLVEPWTSLECGNTSSTRISSPNTDGGYIVDIHHHLFDPQIDLIPSQNYTISLHSGNVDSSIAGIMVTVESEAGTDAGRIVSTDNCTLNLPLTFIWTVPNSDSSCLYVR</sequence>
<keyword evidence="2" id="KW-1185">Reference proteome</keyword>
<reference evidence="1" key="1">
    <citation type="journal article" date="2021" name="Genome Biol. Evol.">
        <title>A High-Quality Reference Genome for a Parasitic Bivalve with Doubly Uniparental Inheritance (Bivalvia: Unionida).</title>
        <authorList>
            <person name="Smith C.H."/>
        </authorList>
    </citation>
    <scope>NUCLEOTIDE SEQUENCE</scope>
    <source>
        <strain evidence="1">CHS0354</strain>
    </source>
</reference>
<protein>
    <submittedName>
        <fullName evidence="1">Uncharacterized protein</fullName>
    </submittedName>
</protein>
<accession>A0AAE0T8D9</accession>
<name>A0AAE0T8D9_9BIVA</name>
<comment type="caution">
    <text evidence="1">The sequence shown here is derived from an EMBL/GenBank/DDBJ whole genome shotgun (WGS) entry which is preliminary data.</text>
</comment>
<dbReference type="Proteomes" id="UP001195483">
    <property type="component" value="Unassembled WGS sequence"/>
</dbReference>
<dbReference type="EMBL" id="JAEAOA010000820">
    <property type="protein sequence ID" value="KAK3605690.1"/>
    <property type="molecule type" value="Genomic_DNA"/>
</dbReference>